<evidence type="ECO:0000256" key="17">
    <source>
        <dbReference type="ARBA" id="ARBA00023264"/>
    </source>
</evidence>
<evidence type="ECO:0000256" key="2">
    <source>
        <dbReference type="ARBA" id="ARBA00004443"/>
    </source>
</evidence>
<evidence type="ECO:0000256" key="15">
    <source>
        <dbReference type="ARBA" id="ARBA00023136"/>
    </source>
</evidence>
<organism evidence="19 20">
    <name type="scientific">Cyclostephanos tholiformis</name>
    <dbReference type="NCBI Taxonomy" id="382380"/>
    <lineage>
        <taxon>Eukaryota</taxon>
        <taxon>Sar</taxon>
        <taxon>Stramenopiles</taxon>
        <taxon>Ochrophyta</taxon>
        <taxon>Bacillariophyta</taxon>
        <taxon>Coscinodiscophyceae</taxon>
        <taxon>Thalassiosirophycidae</taxon>
        <taxon>Stephanodiscales</taxon>
        <taxon>Stephanodiscaceae</taxon>
        <taxon>Cyclostephanos</taxon>
    </lineage>
</organism>
<evidence type="ECO:0000256" key="10">
    <source>
        <dbReference type="ARBA" id="ARBA00022695"/>
    </source>
</evidence>
<name>A0ABD3SR26_9STRA</name>
<sequence>VGQRNMRHLAAVAGDTTAQIASDKELAAICNQFLPGIDYAFGYGSGFFLPKSCDDDTNPGMIDIILAINDPRAWHERNLRRHSGHYSLMARLGGGTFCYVVANKLWGKALLSSIPKNRADEIDDAQRTNLLSAVSALLLLHDTFNNRQYPSILHSIPTKKLYNTIAGLLYTGDFRMETGAEDPNKIDKLVETPGMLERWDEKYSYSLQDLQSLGLLSVFNDIQSAHLEVNLTDTAVRRHLVQNLPPRLRNHTDLIIGSDGKPESFLHGGLILRQELAKIVSPAARSQSMKGLFTAGVVRSWRYALAKFAKGGLRKR</sequence>
<reference evidence="19 20" key="1">
    <citation type="submission" date="2024-10" db="EMBL/GenBank/DDBJ databases">
        <title>Updated reference genomes for cyclostephanoid diatoms.</title>
        <authorList>
            <person name="Roberts W.R."/>
            <person name="Alverson A.J."/>
        </authorList>
    </citation>
    <scope>NUCLEOTIDE SEQUENCE [LARGE SCALE GENOMIC DNA]</scope>
    <source>
        <strain evidence="19 20">AJA228-03</strain>
    </source>
</reference>
<comment type="subcellular location">
    <subcellularLocation>
        <location evidence="2">Mitochondrion inner membrane</location>
        <topology evidence="2">Peripheral membrane protein</topology>
        <orientation evidence="2">Matrix side</orientation>
    </subcellularLocation>
</comment>
<dbReference type="EMBL" id="JALLPB020000016">
    <property type="protein sequence ID" value="KAL3826702.1"/>
    <property type="molecule type" value="Genomic_DNA"/>
</dbReference>
<evidence type="ECO:0000256" key="6">
    <source>
        <dbReference type="ARBA" id="ARBA00012487"/>
    </source>
</evidence>
<dbReference type="InterPro" id="IPR015222">
    <property type="entry name" value="Tam41"/>
</dbReference>
<evidence type="ECO:0000256" key="12">
    <source>
        <dbReference type="ARBA" id="ARBA00022842"/>
    </source>
</evidence>
<keyword evidence="8" id="KW-0444">Lipid biosynthesis</keyword>
<keyword evidence="12" id="KW-0460">Magnesium</keyword>
<evidence type="ECO:0000256" key="4">
    <source>
        <dbReference type="ARBA" id="ARBA00005189"/>
    </source>
</evidence>
<keyword evidence="11" id="KW-0999">Mitochondrion inner membrane</keyword>
<keyword evidence="17" id="KW-1208">Phospholipid metabolism</keyword>
<evidence type="ECO:0000256" key="16">
    <source>
        <dbReference type="ARBA" id="ARBA00023209"/>
    </source>
</evidence>
<evidence type="ECO:0000256" key="5">
    <source>
        <dbReference type="ARBA" id="ARBA00005458"/>
    </source>
</evidence>
<evidence type="ECO:0000313" key="20">
    <source>
        <dbReference type="Proteomes" id="UP001530377"/>
    </source>
</evidence>
<evidence type="ECO:0000256" key="11">
    <source>
        <dbReference type="ARBA" id="ARBA00022792"/>
    </source>
</evidence>
<evidence type="ECO:0000256" key="7">
    <source>
        <dbReference type="ARBA" id="ARBA00018337"/>
    </source>
</evidence>
<keyword evidence="16" id="KW-0594">Phospholipid biosynthesis</keyword>
<dbReference type="Pfam" id="PF09139">
    <property type="entry name" value="Tam41_Mmp37"/>
    <property type="match status" value="2"/>
</dbReference>
<evidence type="ECO:0000256" key="3">
    <source>
        <dbReference type="ARBA" id="ARBA00005119"/>
    </source>
</evidence>
<feature type="non-terminal residue" evidence="19">
    <location>
        <position position="1"/>
    </location>
</feature>
<proteinExistence type="inferred from homology"/>
<dbReference type="AlphaFoldDB" id="A0ABD3SR26"/>
<comment type="pathway">
    <text evidence="4">Lipid metabolism.</text>
</comment>
<evidence type="ECO:0000256" key="1">
    <source>
        <dbReference type="ARBA" id="ARBA00001946"/>
    </source>
</evidence>
<evidence type="ECO:0000313" key="19">
    <source>
        <dbReference type="EMBL" id="KAL3826702.1"/>
    </source>
</evidence>
<accession>A0ABD3SR26</accession>
<comment type="similarity">
    <text evidence="5">Belongs to the TAM41 family.</text>
</comment>
<keyword evidence="14" id="KW-0496">Mitochondrion</keyword>
<gene>
    <name evidence="19" type="ORF">ACHAXA_001225</name>
</gene>
<keyword evidence="9" id="KW-0808">Transferase</keyword>
<evidence type="ECO:0000256" key="13">
    <source>
        <dbReference type="ARBA" id="ARBA00023098"/>
    </source>
</evidence>
<dbReference type="PANTHER" id="PTHR13619:SF0">
    <property type="entry name" value="PHOSPHATIDATE CYTIDYLYLTRANSFERASE, MITOCHONDRIAL"/>
    <property type="match status" value="1"/>
</dbReference>
<evidence type="ECO:0000256" key="14">
    <source>
        <dbReference type="ARBA" id="ARBA00023128"/>
    </source>
</evidence>
<evidence type="ECO:0000256" key="18">
    <source>
        <dbReference type="ARBA" id="ARBA00029893"/>
    </source>
</evidence>
<dbReference type="GO" id="GO:0004605">
    <property type="term" value="F:phosphatidate cytidylyltransferase activity"/>
    <property type="evidence" value="ECO:0007669"/>
    <property type="project" value="UniProtKB-EC"/>
</dbReference>
<keyword evidence="20" id="KW-1185">Reference proteome</keyword>
<evidence type="ECO:0000256" key="9">
    <source>
        <dbReference type="ARBA" id="ARBA00022679"/>
    </source>
</evidence>
<protein>
    <recommendedName>
        <fullName evidence="7">Phosphatidate cytidylyltransferase, mitochondrial</fullName>
        <ecNumber evidence="6">2.7.7.41</ecNumber>
    </recommendedName>
    <alternativeName>
        <fullName evidence="18">CDP-diacylglycerol synthase</fullName>
    </alternativeName>
</protein>
<keyword evidence="15" id="KW-0472">Membrane</keyword>
<keyword evidence="13" id="KW-0443">Lipid metabolism</keyword>
<dbReference type="EC" id="2.7.7.41" evidence="6"/>
<comment type="cofactor">
    <cofactor evidence="1">
        <name>Mg(2+)</name>
        <dbReference type="ChEBI" id="CHEBI:18420"/>
    </cofactor>
</comment>
<dbReference type="GO" id="GO:0008654">
    <property type="term" value="P:phospholipid biosynthetic process"/>
    <property type="evidence" value="ECO:0007669"/>
    <property type="project" value="UniProtKB-KW"/>
</dbReference>
<dbReference type="PANTHER" id="PTHR13619">
    <property type="entry name" value="PHOSPHATIDATE CYTIDYLYLTRANSFERASE, MITOCHONDRIAL"/>
    <property type="match status" value="1"/>
</dbReference>
<comment type="caution">
    <text evidence="19">The sequence shown here is derived from an EMBL/GenBank/DDBJ whole genome shotgun (WGS) entry which is preliminary data.</text>
</comment>
<evidence type="ECO:0000256" key="8">
    <source>
        <dbReference type="ARBA" id="ARBA00022516"/>
    </source>
</evidence>
<comment type="pathway">
    <text evidence="3">Phospholipid metabolism; CDP-diacylglycerol biosynthesis; CDP-diacylglycerol from sn-glycerol 3-phosphate: step 3/3.</text>
</comment>
<keyword evidence="10" id="KW-0548">Nucleotidyltransferase</keyword>
<dbReference type="GO" id="GO:0005743">
    <property type="term" value="C:mitochondrial inner membrane"/>
    <property type="evidence" value="ECO:0007669"/>
    <property type="project" value="UniProtKB-SubCell"/>
</dbReference>
<dbReference type="Proteomes" id="UP001530377">
    <property type="component" value="Unassembled WGS sequence"/>
</dbReference>